<accession>A0AAV4PQM7</accession>
<dbReference type="AlphaFoldDB" id="A0AAV4PQM7"/>
<keyword evidence="2" id="KW-1185">Reference proteome</keyword>
<comment type="caution">
    <text evidence="1">The sequence shown here is derived from an EMBL/GenBank/DDBJ whole genome shotgun (WGS) entry which is preliminary data.</text>
</comment>
<reference evidence="1 2" key="1">
    <citation type="submission" date="2021-06" db="EMBL/GenBank/DDBJ databases">
        <title>Caerostris darwini draft genome.</title>
        <authorList>
            <person name="Kono N."/>
            <person name="Arakawa K."/>
        </authorList>
    </citation>
    <scope>NUCLEOTIDE SEQUENCE [LARGE SCALE GENOMIC DNA]</scope>
</reference>
<evidence type="ECO:0000313" key="1">
    <source>
        <dbReference type="EMBL" id="GIX98618.1"/>
    </source>
</evidence>
<protein>
    <submittedName>
        <fullName evidence="1">Uncharacterized protein</fullName>
    </submittedName>
</protein>
<sequence>MQYENGATRNPTARSLSLSWNLPTNRSKDYSNHLASWETSGFPTAVAVSTLVIRSVWCGCVYVHCWAASVRSRGQPTKTRKKYNEGKEK</sequence>
<gene>
    <name evidence="1" type="ORF">CDAR_580181</name>
</gene>
<dbReference type="Proteomes" id="UP001054837">
    <property type="component" value="Unassembled WGS sequence"/>
</dbReference>
<organism evidence="1 2">
    <name type="scientific">Caerostris darwini</name>
    <dbReference type="NCBI Taxonomy" id="1538125"/>
    <lineage>
        <taxon>Eukaryota</taxon>
        <taxon>Metazoa</taxon>
        <taxon>Ecdysozoa</taxon>
        <taxon>Arthropoda</taxon>
        <taxon>Chelicerata</taxon>
        <taxon>Arachnida</taxon>
        <taxon>Araneae</taxon>
        <taxon>Araneomorphae</taxon>
        <taxon>Entelegynae</taxon>
        <taxon>Araneoidea</taxon>
        <taxon>Araneidae</taxon>
        <taxon>Caerostris</taxon>
    </lineage>
</organism>
<name>A0AAV4PQM7_9ARAC</name>
<dbReference type="EMBL" id="BPLQ01003196">
    <property type="protein sequence ID" value="GIX98618.1"/>
    <property type="molecule type" value="Genomic_DNA"/>
</dbReference>
<evidence type="ECO:0000313" key="2">
    <source>
        <dbReference type="Proteomes" id="UP001054837"/>
    </source>
</evidence>
<proteinExistence type="predicted"/>